<accession>A0A7X0H8X6</accession>
<feature type="compositionally biased region" description="Polar residues" evidence="1">
    <location>
        <begin position="238"/>
        <end position="249"/>
    </location>
</feature>
<feature type="compositionally biased region" description="Basic and acidic residues" evidence="1">
    <location>
        <begin position="250"/>
        <end position="261"/>
    </location>
</feature>
<dbReference type="EMBL" id="JACHGY010000001">
    <property type="protein sequence ID" value="MBB6431464.1"/>
    <property type="molecule type" value="Genomic_DNA"/>
</dbReference>
<comment type="caution">
    <text evidence="3">The sequence shown here is derived from an EMBL/GenBank/DDBJ whole genome shotgun (WGS) entry which is preliminary data.</text>
</comment>
<name>A0A7X0H8X6_9BACT</name>
<evidence type="ECO:0000256" key="2">
    <source>
        <dbReference type="SAM" id="Phobius"/>
    </source>
</evidence>
<feature type="transmembrane region" description="Helical" evidence="2">
    <location>
        <begin position="171"/>
        <end position="204"/>
    </location>
</feature>
<evidence type="ECO:0000313" key="3">
    <source>
        <dbReference type="EMBL" id="MBB6431464.1"/>
    </source>
</evidence>
<evidence type="ECO:0000256" key="1">
    <source>
        <dbReference type="SAM" id="MobiDB-lite"/>
    </source>
</evidence>
<reference evidence="3 4" key="1">
    <citation type="submission" date="2020-08" db="EMBL/GenBank/DDBJ databases">
        <title>Genomic Encyclopedia of Type Strains, Phase IV (KMG-IV): sequencing the most valuable type-strain genomes for metagenomic binning, comparative biology and taxonomic classification.</title>
        <authorList>
            <person name="Goeker M."/>
        </authorList>
    </citation>
    <scope>NUCLEOTIDE SEQUENCE [LARGE SCALE GENOMIC DNA]</scope>
    <source>
        <strain evidence="3 4">DSM 103725</strain>
    </source>
</reference>
<feature type="transmembrane region" description="Helical" evidence="2">
    <location>
        <begin position="58"/>
        <end position="79"/>
    </location>
</feature>
<proteinExistence type="predicted"/>
<organism evidence="3 4">
    <name type="scientific">Algisphaera agarilytica</name>
    <dbReference type="NCBI Taxonomy" id="1385975"/>
    <lineage>
        <taxon>Bacteria</taxon>
        <taxon>Pseudomonadati</taxon>
        <taxon>Planctomycetota</taxon>
        <taxon>Phycisphaerae</taxon>
        <taxon>Phycisphaerales</taxon>
        <taxon>Phycisphaeraceae</taxon>
        <taxon>Algisphaera</taxon>
    </lineage>
</organism>
<keyword evidence="2" id="KW-0472">Membrane</keyword>
<feature type="transmembrane region" description="Helical" evidence="2">
    <location>
        <begin position="15"/>
        <end position="37"/>
    </location>
</feature>
<dbReference type="RefSeq" id="WP_184678929.1">
    <property type="nucleotide sequence ID" value="NZ_JACHGY010000001.1"/>
</dbReference>
<protein>
    <submittedName>
        <fullName evidence="3">Uncharacterized protein</fullName>
    </submittedName>
</protein>
<sequence length="261" mass="29393">MDIASTLNNKRPSGWLTQFAVGIMCSLSMMPPIFLVGGASIYNEGFRIINSGTIGERLMLPLVILILGNFISRIARAVFYKLEWRKPPQTKISRFLEKKFWSKLFYSARTDTSEYITLELAARRIWLNKTAIDPSDLSWSERAAIRLSLVDDGAADGLSQNEFNVEYSRSLAAACFLSCSLCIIAANIYGTWLISILLFTLYAVFLRMHLRMSSNAAEECAFDEQSKLAKFVFENSTAHSTSPDSAKSQELSREHQEEILT</sequence>
<dbReference type="AlphaFoldDB" id="A0A7X0H8X6"/>
<keyword evidence="4" id="KW-1185">Reference proteome</keyword>
<evidence type="ECO:0000313" key="4">
    <source>
        <dbReference type="Proteomes" id="UP000541810"/>
    </source>
</evidence>
<dbReference type="Proteomes" id="UP000541810">
    <property type="component" value="Unassembled WGS sequence"/>
</dbReference>
<keyword evidence="2" id="KW-1133">Transmembrane helix</keyword>
<feature type="region of interest" description="Disordered" evidence="1">
    <location>
        <begin position="238"/>
        <end position="261"/>
    </location>
</feature>
<keyword evidence="2" id="KW-0812">Transmembrane</keyword>
<gene>
    <name evidence="3" type="ORF">HNQ40_003270</name>
</gene>